<dbReference type="InterPro" id="IPR012043">
    <property type="entry name" value="PoK"/>
</dbReference>
<keyword evidence="1 2" id="KW-0418">Kinase</keyword>
<dbReference type="GO" id="GO:0016301">
    <property type="term" value="F:kinase activity"/>
    <property type="evidence" value="ECO:0007669"/>
    <property type="project" value="UniProtKB-UniRule"/>
</dbReference>
<keyword evidence="1" id="KW-0173">Coenzyme A biosynthesis</keyword>
<gene>
    <name evidence="2" type="ordered locus">DKAM_0337</name>
</gene>
<comment type="function">
    <text evidence="1">Phosphorylates (R)-pantoate to form (R)-4-phosphopantoate in the CoA biosynthesis pathway.</text>
</comment>
<keyword evidence="1" id="KW-0808">Transferase</keyword>
<dbReference type="eggNOG" id="arCOG04263">
    <property type="taxonomic scope" value="Archaea"/>
</dbReference>
<dbReference type="PANTHER" id="PTHR42282">
    <property type="entry name" value="PANTOATE KINASE-RELATED"/>
    <property type="match status" value="1"/>
</dbReference>
<dbReference type="AlphaFoldDB" id="B8D3I2"/>
<sequence length="280" mass="30700">MKIKIPLHVSGLWIPSISSSYLETGSYGAGLNLAMYIEADIVDDRECGIYINNARVLGEQSMEICNNTGTSISVNAYSPVSLGRGFGISAGLLIAHALASYHALKYSSMKALQLAHVLEVKYLTGLGDVLSEYTGGFAIRLKPGAPGVGIAHRVVVFEKPVLIVGELSSGESTQVMLSRITSELYEVAFSYYKKLVESEDLLDFFNYSQLFTRKVFDYSVVDKILSGRKGIISYYLKKSALIIWVEKEYASEIHELLSSNGIKAFETTISDRGVMVEHPG</sequence>
<reference evidence="2 3" key="1">
    <citation type="journal article" date="2009" name="J. Bacteriol.">
        <title>Complete genome sequence of the anaerobic, protein-degrading hyperthermophilic crenarchaeon Desulfurococcus kamchatkensis.</title>
        <authorList>
            <person name="Ravin N.V."/>
            <person name="Mardanov A.V."/>
            <person name="Beletsky A.V."/>
            <person name="Kublanov I.V."/>
            <person name="Kolganova T.V."/>
            <person name="Lebedinsky A.V."/>
            <person name="Chernyh N.A."/>
            <person name="Bonch-Osmolovskaya E.A."/>
            <person name="Skryabin K.G."/>
        </authorList>
    </citation>
    <scope>NUCLEOTIDE SEQUENCE [LARGE SCALE GENOMIC DNA]</scope>
    <source>
        <strain evidence="3">DSM 18924 / JCM 16383 / VKM B-2413 / 1221n</strain>
    </source>
</reference>
<dbReference type="PANTHER" id="PTHR42282:SF1">
    <property type="entry name" value="PANTOATE KINASE"/>
    <property type="match status" value="1"/>
</dbReference>
<dbReference type="HOGENOM" id="CLU_081191_1_0_2"/>
<dbReference type="STRING" id="490899.DKAM_0337"/>
<evidence type="ECO:0000313" key="2">
    <source>
        <dbReference type="EMBL" id="ACL10663.1"/>
    </source>
</evidence>
<dbReference type="RefSeq" id="WP_012608005.1">
    <property type="nucleotide sequence ID" value="NC_011766.1"/>
</dbReference>
<keyword evidence="1" id="KW-0067">ATP-binding</keyword>
<comment type="pathway">
    <text evidence="1">Cofactor biosynthesis; coenzyme A biosynthesis.</text>
</comment>
<comment type="catalytic activity">
    <reaction evidence="1">
        <text>(R)-pantoate + ATP = (R)-4-phosphopantoate + ADP + H(+)</text>
        <dbReference type="Rhea" id="RHEA:28246"/>
        <dbReference type="ChEBI" id="CHEBI:15378"/>
        <dbReference type="ChEBI" id="CHEBI:15980"/>
        <dbReference type="ChEBI" id="CHEBI:30616"/>
        <dbReference type="ChEBI" id="CHEBI:61294"/>
        <dbReference type="ChEBI" id="CHEBI:456216"/>
        <dbReference type="EC" id="2.7.1.169"/>
    </reaction>
</comment>
<keyword evidence="1" id="KW-0547">Nucleotide-binding</keyword>
<dbReference type="GO" id="GO:0015937">
    <property type="term" value="P:coenzyme A biosynthetic process"/>
    <property type="evidence" value="ECO:0007669"/>
    <property type="project" value="UniProtKB-UniRule"/>
</dbReference>
<comment type="similarity">
    <text evidence="1">Belongs to the GHMP kinase family. PoK subfamily.</text>
</comment>
<dbReference type="EC" id="2.7.1.169" evidence="1"/>
<dbReference type="Proteomes" id="UP000006903">
    <property type="component" value="Chromosome"/>
</dbReference>
<dbReference type="EMBL" id="CP001140">
    <property type="protein sequence ID" value="ACL10663.1"/>
    <property type="molecule type" value="Genomic_DNA"/>
</dbReference>
<name>B8D3I2_DESA1</name>
<accession>B8D3I2</accession>
<organism evidence="2 3">
    <name type="scientific">Desulfurococcus amylolyticus (strain DSM 18924 / JCM 16383 / VKM B-2413 / 1221n)</name>
    <name type="common">Desulfurococcus kamchatkensis</name>
    <dbReference type="NCBI Taxonomy" id="490899"/>
    <lineage>
        <taxon>Archaea</taxon>
        <taxon>Thermoproteota</taxon>
        <taxon>Thermoprotei</taxon>
        <taxon>Desulfurococcales</taxon>
        <taxon>Desulfurococcaceae</taxon>
        <taxon>Desulfurococcus</taxon>
    </lineage>
</organism>
<dbReference type="GeneID" id="7170601"/>
<evidence type="ECO:0000313" key="3">
    <source>
        <dbReference type="Proteomes" id="UP000006903"/>
    </source>
</evidence>
<evidence type="ECO:0000256" key="1">
    <source>
        <dbReference type="HAMAP-Rule" id="MF_02223"/>
    </source>
</evidence>
<proteinExistence type="inferred from homology"/>
<dbReference type="KEGG" id="dka:DKAM_0337"/>
<dbReference type="GO" id="GO:0005524">
    <property type="term" value="F:ATP binding"/>
    <property type="evidence" value="ECO:0007669"/>
    <property type="project" value="UniProtKB-KW"/>
</dbReference>
<dbReference type="UniPathway" id="UPA00241"/>
<dbReference type="HAMAP" id="MF_02223">
    <property type="entry name" value="Pantoate_kinase"/>
    <property type="match status" value="1"/>
</dbReference>
<protein>
    <recommendedName>
        <fullName evidence="1">Pantoate kinase</fullName>
        <shortName evidence="1">PoK</shortName>
        <ecNumber evidence="1">2.7.1.169</ecNumber>
    </recommendedName>
</protein>